<gene>
    <name evidence="1" type="ORF">L6164_009674</name>
</gene>
<dbReference type="Proteomes" id="UP000828941">
    <property type="component" value="Chromosome 4"/>
</dbReference>
<proteinExistence type="predicted"/>
<name>A0ACB9PKE1_BAUVA</name>
<dbReference type="EMBL" id="CM039429">
    <property type="protein sequence ID" value="KAI4349018.1"/>
    <property type="molecule type" value="Genomic_DNA"/>
</dbReference>
<accession>A0ACB9PKE1</accession>
<sequence>MNPNDQDNPNSTTRYPGKAPADSSLGKGTVGLSSTKLDRSESLSDPRSFVLAPQFGDTSAGLSMADIGLSGPLPSSPLMEFEASSTINPLSSAELIATSVELENACVPQPLESLQGNPVPPFLSKTFDLVDDPSLDPIISWSLTGGSFVVWDPVEFARIILPRNFKHNNFSSFVRQLNTYVDDAKLCFICVFLAYLIRTETAIGTGQRRNISPPECPLWWGFHLPQGFRKIDTDKWEFANESFQRGKKHLLKNIQRRKSTQSQQVGSYIGPFTEAGKPGVEVEVERLRKEKSMLMREMVDLQQQQRRTVHHVGEVNQRLQSVEQRQKQMMSFLAKLFQNPAFLARLLQKKEQKNGGSSRVRKKFIKHHQHDAGTSDSLREGQIVRYQPDFRNIALSSKTPELIPVSIEKSPGYPSQGLAGEQCSGTENQNLELENFASDEFAVAHEMTAMPEIGREGSSSSGLEDPLFKGKNLMSPEQEVVPQYFVSFPENLTKENAFPECPLPETESIIKQEDIWNPGFGGTDAASVSGNELWGNPINYELPEFGVTGGMSDIWDISSLQATGSLGIEKWPTDDSPPGETETQGG</sequence>
<evidence type="ECO:0000313" key="2">
    <source>
        <dbReference type="Proteomes" id="UP000828941"/>
    </source>
</evidence>
<evidence type="ECO:0000313" key="1">
    <source>
        <dbReference type="EMBL" id="KAI4349018.1"/>
    </source>
</evidence>
<organism evidence="1 2">
    <name type="scientific">Bauhinia variegata</name>
    <name type="common">Purple orchid tree</name>
    <name type="synonym">Phanera variegata</name>
    <dbReference type="NCBI Taxonomy" id="167791"/>
    <lineage>
        <taxon>Eukaryota</taxon>
        <taxon>Viridiplantae</taxon>
        <taxon>Streptophyta</taxon>
        <taxon>Embryophyta</taxon>
        <taxon>Tracheophyta</taxon>
        <taxon>Spermatophyta</taxon>
        <taxon>Magnoliopsida</taxon>
        <taxon>eudicotyledons</taxon>
        <taxon>Gunneridae</taxon>
        <taxon>Pentapetalae</taxon>
        <taxon>rosids</taxon>
        <taxon>fabids</taxon>
        <taxon>Fabales</taxon>
        <taxon>Fabaceae</taxon>
        <taxon>Cercidoideae</taxon>
        <taxon>Cercideae</taxon>
        <taxon>Bauhiniinae</taxon>
        <taxon>Bauhinia</taxon>
    </lineage>
</organism>
<comment type="caution">
    <text evidence="1">The sequence shown here is derived from an EMBL/GenBank/DDBJ whole genome shotgun (WGS) entry which is preliminary data.</text>
</comment>
<protein>
    <submittedName>
        <fullName evidence="1">Uncharacterized protein</fullName>
    </submittedName>
</protein>
<reference evidence="1 2" key="1">
    <citation type="journal article" date="2022" name="DNA Res.">
        <title>Chromosomal-level genome assembly of the orchid tree Bauhinia variegata (Leguminosae; Cercidoideae) supports the allotetraploid origin hypothesis of Bauhinia.</title>
        <authorList>
            <person name="Zhong Y."/>
            <person name="Chen Y."/>
            <person name="Zheng D."/>
            <person name="Pang J."/>
            <person name="Liu Y."/>
            <person name="Luo S."/>
            <person name="Meng S."/>
            <person name="Qian L."/>
            <person name="Wei D."/>
            <person name="Dai S."/>
            <person name="Zhou R."/>
        </authorList>
    </citation>
    <scope>NUCLEOTIDE SEQUENCE [LARGE SCALE GENOMIC DNA]</scope>
    <source>
        <strain evidence="1">BV-YZ2020</strain>
    </source>
</reference>
<keyword evidence="2" id="KW-1185">Reference proteome</keyword>